<keyword evidence="2" id="KW-1185">Reference proteome</keyword>
<dbReference type="AlphaFoldDB" id="A0AAI9UZK3"/>
<organism evidence="1 2">
    <name type="scientific">Colletotrichum cuscutae</name>
    <dbReference type="NCBI Taxonomy" id="1209917"/>
    <lineage>
        <taxon>Eukaryota</taxon>
        <taxon>Fungi</taxon>
        <taxon>Dikarya</taxon>
        <taxon>Ascomycota</taxon>
        <taxon>Pezizomycotina</taxon>
        <taxon>Sordariomycetes</taxon>
        <taxon>Hypocreomycetidae</taxon>
        <taxon>Glomerellales</taxon>
        <taxon>Glomerellaceae</taxon>
        <taxon>Colletotrichum</taxon>
        <taxon>Colletotrichum acutatum species complex</taxon>
    </lineage>
</organism>
<dbReference type="EMBL" id="MPDP01000258">
    <property type="protein sequence ID" value="KAK1466611.1"/>
    <property type="molecule type" value="Genomic_DNA"/>
</dbReference>
<accession>A0AAI9UZK3</accession>
<gene>
    <name evidence="1" type="ORF">CCUS01_07221</name>
</gene>
<reference evidence="1" key="1">
    <citation type="submission" date="2016-11" db="EMBL/GenBank/DDBJ databases">
        <title>The genome sequence of Colletotrichum cuscutae.</title>
        <authorList>
            <person name="Baroncelli R."/>
        </authorList>
    </citation>
    <scope>NUCLEOTIDE SEQUENCE</scope>
    <source>
        <strain evidence="1">IMI 304802</strain>
    </source>
</reference>
<sequence>MSGSRHRVAGPNQTKKPNYTQYQILGNHTHMTSIMVNNFRSWSMFIRR</sequence>
<name>A0AAI9UZK3_9PEZI</name>
<protein>
    <submittedName>
        <fullName evidence="1">Uncharacterized protein</fullName>
    </submittedName>
</protein>
<comment type="caution">
    <text evidence="1">The sequence shown here is derived from an EMBL/GenBank/DDBJ whole genome shotgun (WGS) entry which is preliminary data.</text>
</comment>
<evidence type="ECO:0000313" key="2">
    <source>
        <dbReference type="Proteomes" id="UP001239213"/>
    </source>
</evidence>
<proteinExistence type="predicted"/>
<dbReference type="Proteomes" id="UP001239213">
    <property type="component" value="Unassembled WGS sequence"/>
</dbReference>
<evidence type="ECO:0000313" key="1">
    <source>
        <dbReference type="EMBL" id="KAK1466611.1"/>
    </source>
</evidence>